<feature type="compositionally biased region" description="Basic and acidic residues" evidence="2">
    <location>
        <begin position="1"/>
        <end position="11"/>
    </location>
</feature>
<proteinExistence type="predicted"/>
<reference evidence="4 5" key="1">
    <citation type="submission" date="2020-04" db="EMBL/GenBank/DDBJ databases">
        <authorList>
            <person name="Laetsch R D."/>
            <person name="Stevens L."/>
            <person name="Kumar S."/>
            <person name="Blaxter L. M."/>
        </authorList>
    </citation>
    <scope>NUCLEOTIDE SEQUENCE [LARGE SCALE GENOMIC DNA]</scope>
</reference>
<name>A0A8S1ER69_9PELO</name>
<feature type="region of interest" description="Disordered" evidence="2">
    <location>
        <begin position="90"/>
        <end position="130"/>
    </location>
</feature>
<dbReference type="Proteomes" id="UP000494206">
    <property type="component" value="Unassembled WGS sequence"/>
</dbReference>
<evidence type="ECO:0000313" key="5">
    <source>
        <dbReference type="Proteomes" id="UP000494206"/>
    </source>
</evidence>
<dbReference type="AlphaFoldDB" id="A0A8S1ER69"/>
<keyword evidence="1" id="KW-0727">SH2 domain</keyword>
<evidence type="ECO:0000259" key="3">
    <source>
        <dbReference type="PROSITE" id="PS50001"/>
    </source>
</evidence>
<accession>A0A8S1ER69</accession>
<feature type="compositionally biased region" description="Polar residues" evidence="2">
    <location>
        <begin position="96"/>
        <end position="116"/>
    </location>
</feature>
<comment type="caution">
    <text evidence="4">The sequence shown here is derived from an EMBL/GenBank/DDBJ whole genome shotgun (WGS) entry which is preliminary data.</text>
</comment>
<dbReference type="OrthoDB" id="5864104at2759"/>
<feature type="compositionally biased region" description="Polar residues" evidence="2">
    <location>
        <begin position="30"/>
        <end position="62"/>
    </location>
</feature>
<sequence>MKENDKQKDLGCQKGKGRKKKHSLEEDKCTNSSGTESSESRCKSGTQTENSQCPSSLKSGNSEAPPRDMNQWLDDVAVHLKKFASLISSVPKDESSVNSGPPTKTSRSRSSLKGTRSSTKSASSTANKETNYDTDTSFKIIESENSSYLGVLSRKDAECKMSKSARFAIYHQLGYSPIIMNIQKEIALAAIYKSSDGIFTHFRVHEYIHHDSSLSYYVENGKSDKPRMFRSIEDLIQFYTKNPKS</sequence>
<evidence type="ECO:0000313" key="4">
    <source>
        <dbReference type="EMBL" id="CAB3403909.1"/>
    </source>
</evidence>
<dbReference type="InterPro" id="IPR000980">
    <property type="entry name" value="SH2"/>
</dbReference>
<feature type="domain" description="SH2" evidence="3">
    <location>
        <begin position="147"/>
        <end position="245"/>
    </location>
</feature>
<organism evidence="4 5">
    <name type="scientific">Caenorhabditis bovis</name>
    <dbReference type="NCBI Taxonomy" id="2654633"/>
    <lineage>
        <taxon>Eukaryota</taxon>
        <taxon>Metazoa</taxon>
        <taxon>Ecdysozoa</taxon>
        <taxon>Nematoda</taxon>
        <taxon>Chromadorea</taxon>
        <taxon>Rhabditida</taxon>
        <taxon>Rhabditina</taxon>
        <taxon>Rhabditomorpha</taxon>
        <taxon>Rhabditoidea</taxon>
        <taxon>Rhabditidae</taxon>
        <taxon>Peloderinae</taxon>
        <taxon>Caenorhabditis</taxon>
    </lineage>
</organism>
<dbReference type="PANTHER" id="PTHR31128:SF6">
    <property type="entry name" value="SH2 DOMAIN-CONTAINING PROTEIN"/>
    <property type="match status" value="1"/>
</dbReference>
<gene>
    <name evidence="4" type="ORF">CBOVIS_LOCUS6315</name>
</gene>
<keyword evidence="5" id="KW-1185">Reference proteome</keyword>
<feature type="region of interest" description="Disordered" evidence="2">
    <location>
        <begin position="1"/>
        <end position="72"/>
    </location>
</feature>
<dbReference type="EMBL" id="CADEPM010000004">
    <property type="protein sequence ID" value="CAB3403909.1"/>
    <property type="molecule type" value="Genomic_DNA"/>
</dbReference>
<protein>
    <recommendedName>
        <fullName evidence="3">SH2 domain-containing protein</fullName>
    </recommendedName>
</protein>
<feature type="compositionally biased region" description="Low complexity" evidence="2">
    <location>
        <begin position="117"/>
        <end position="128"/>
    </location>
</feature>
<dbReference type="PANTHER" id="PTHR31128">
    <property type="entry name" value="PROTEIN CBR-CLEC-135-RELATED"/>
    <property type="match status" value="1"/>
</dbReference>
<evidence type="ECO:0000256" key="1">
    <source>
        <dbReference type="PROSITE-ProRule" id="PRU00191"/>
    </source>
</evidence>
<dbReference type="PROSITE" id="PS50001">
    <property type="entry name" value="SH2"/>
    <property type="match status" value="1"/>
</dbReference>
<evidence type="ECO:0000256" key="2">
    <source>
        <dbReference type="SAM" id="MobiDB-lite"/>
    </source>
</evidence>